<sequence length="565" mass="63466">MVGIPRRPEASGESGYGSKHWFASRDPFRVAAGSQLPMPLRSKRIRANIEWKEIYETDIHPRISEILTKYGLSFGVDTLDRVQPWDDSYEIKDVITITTHDASPRKDWQDAADTVLAMVKDKVPIHVSHPIQVEIVNLDKMYQDVSSPLPNDRSIVGPLEQVKDRIVEEISASMQGVWSSIAFHMRHRRDNFDGPMKPTILVICRPHSICDFAEAEDRLLDILNELDISVYLEFLPGRVFANPGPRPLPMRIHVEDLPEKPTNGSSIGVKGNETRAGTLGGWLILNLPREQRQIKCALTCYHVIRGDDSSVTDYTDTHGVHWNDTRGQLTIQYPAAIDARAALDNLDKLCHNFPGDQNLEKQRNMVSGLLLGPGIGKVVLASGSQVRNNHRVDWALIESPETFSKNKPPSIRQGNFMSPPAGHRYAPHPGTKVRQFDNVHEDDWVVKLGRFTLTSGIINGMKRVEWYPNSVTEEIEVMSHYADIAVDGDSGAFVVNEHGHLVGVLIECDPSVKAIILKYDRLQNNEYIVEDLEGDDRYLVVKESQLANLKIRLAKAWISPQTVAA</sequence>
<dbReference type="SUPFAM" id="SSF142897">
    <property type="entry name" value="TFB5-like"/>
    <property type="match status" value="1"/>
</dbReference>
<dbReference type="GO" id="GO:0000439">
    <property type="term" value="C:transcription factor TFIIH core complex"/>
    <property type="evidence" value="ECO:0007669"/>
    <property type="project" value="InterPro"/>
</dbReference>
<dbReference type="Pfam" id="PF06331">
    <property type="entry name" value="Tfb5"/>
    <property type="match status" value="1"/>
</dbReference>
<dbReference type="SUPFAM" id="SSF50494">
    <property type="entry name" value="Trypsin-like serine proteases"/>
    <property type="match status" value="1"/>
</dbReference>
<dbReference type="InterPro" id="IPR009003">
    <property type="entry name" value="Peptidase_S1_PA"/>
</dbReference>
<evidence type="ECO:0000313" key="2">
    <source>
        <dbReference type="EMBL" id="OAL62559.1"/>
    </source>
</evidence>
<dbReference type="GO" id="GO:0006367">
    <property type="term" value="P:transcription initiation at RNA polymerase II promoter"/>
    <property type="evidence" value="ECO:0007669"/>
    <property type="project" value="InterPro"/>
</dbReference>
<dbReference type="Proteomes" id="UP000243015">
    <property type="component" value="Unassembled WGS sequence"/>
</dbReference>
<reference evidence="2 3" key="1">
    <citation type="submission" date="2016-05" db="EMBL/GenBank/DDBJ databases">
        <title>Genome sequencing of Trichophyton rubrum CMCC(F)T1i isolated from hair.</title>
        <authorList>
            <person name="Zhan P."/>
            <person name="Tao Y."/>
            <person name="Liu W."/>
        </authorList>
    </citation>
    <scope>NUCLEOTIDE SEQUENCE [LARGE SCALE GENOMIC DNA]</scope>
    <source>
        <strain evidence="3">CMCC(F)T1i</strain>
    </source>
</reference>
<accession>A0A178ERJ9</accession>
<proteinExistence type="predicted"/>
<dbReference type="EMBL" id="LHPM01000019">
    <property type="protein sequence ID" value="OAL62559.1"/>
    <property type="molecule type" value="Genomic_DNA"/>
</dbReference>
<evidence type="ECO:0000313" key="3">
    <source>
        <dbReference type="Proteomes" id="UP000243015"/>
    </source>
</evidence>
<protein>
    <recommendedName>
        <fullName evidence="1">RNA polymerase II transcription factor B subunit 5</fullName>
    </recommendedName>
</protein>
<comment type="caution">
    <text evidence="2">The sequence shown here is derived from an EMBL/GenBank/DDBJ whole genome shotgun (WGS) entry which is preliminary data.</text>
</comment>
<gene>
    <name evidence="2" type="ORF">A7C99_7148</name>
</gene>
<dbReference type="VEuPathDB" id="FungiDB:TERG_03830"/>
<dbReference type="InterPro" id="IPR009400">
    <property type="entry name" value="TFIIH_TTDA/Tfb5"/>
</dbReference>
<dbReference type="GO" id="GO:0006289">
    <property type="term" value="P:nucleotide-excision repair"/>
    <property type="evidence" value="ECO:0007669"/>
    <property type="project" value="InterPro"/>
</dbReference>
<dbReference type="Gene3D" id="3.30.70.1220">
    <property type="entry name" value="TFB5-like"/>
    <property type="match status" value="1"/>
</dbReference>
<organism evidence="2 3">
    <name type="scientific">Trichophyton rubrum</name>
    <name type="common">Athlete's foot fungus</name>
    <name type="synonym">Epidermophyton rubrum</name>
    <dbReference type="NCBI Taxonomy" id="5551"/>
    <lineage>
        <taxon>Eukaryota</taxon>
        <taxon>Fungi</taxon>
        <taxon>Dikarya</taxon>
        <taxon>Ascomycota</taxon>
        <taxon>Pezizomycotina</taxon>
        <taxon>Eurotiomycetes</taxon>
        <taxon>Eurotiomycetidae</taxon>
        <taxon>Onygenales</taxon>
        <taxon>Arthrodermataceae</taxon>
        <taxon>Trichophyton</taxon>
    </lineage>
</organism>
<evidence type="ECO:0000256" key="1">
    <source>
        <dbReference type="ARBA" id="ARBA00033339"/>
    </source>
</evidence>
<dbReference type="AlphaFoldDB" id="A0A178ERJ9"/>
<dbReference type="InterPro" id="IPR035935">
    <property type="entry name" value="TFB5-like_sf"/>
</dbReference>
<name>A0A178ERJ9_TRIRU</name>
<dbReference type="SMART" id="SM01395">
    <property type="entry name" value="Tbf5"/>
    <property type="match status" value="1"/>
</dbReference>